<evidence type="ECO:0000256" key="1">
    <source>
        <dbReference type="SAM" id="MobiDB-lite"/>
    </source>
</evidence>
<protein>
    <submittedName>
        <fullName evidence="2">Uncharacterized protein</fullName>
    </submittedName>
</protein>
<dbReference type="Proteomes" id="UP000830671">
    <property type="component" value="Chromosome 1"/>
</dbReference>
<name>A0A9Q8W9C4_9PEZI</name>
<evidence type="ECO:0000313" key="2">
    <source>
        <dbReference type="EMBL" id="UQC74841.1"/>
    </source>
</evidence>
<dbReference type="GeneID" id="73335543"/>
<dbReference type="AlphaFoldDB" id="A0A9Q8W9C4"/>
<dbReference type="KEGG" id="clup:CLUP02_01493"/>
<keyword evidence="3" id="KW-1185">Reference proteome</keyword>
<organism evidence="2 3">
    <name type="scientific">Colletotrichum lupini</name>
    <dbReference type="NCBI Taxonomy" id="145971"/>
    <lineage>
        <taxon>Eukaryota</taxon>
        <taxon>Fungi</taxon>
        <taxon>Dikarya</taxon>
        <taxon>Ascomycota</taxon>
        <taxon>Pezizomycotina</taxon>
        <taxon>Sordariomycetes</taxon>
        <taxon>Hypocreomycetidae</taxon>
        <taxon>Glomerellales</taxon>
        <taxon>Glomerellaceae</taxon>
        <taxon>Colletotrichum</taxon>
        <taxon>Colletotrichum acutatum species complex</taxon>
    </lineage>
</organism>
<reference evidence="2" key="1">
    <citation type="journal article" date="2021" name="Mol. Plant Microbe Interact.">
        <title>Complete Genome Sequence of the Plant-Pathogenic Fungus Colletotrichum lupini.</title>
        <authorList>
            <person name="Baroncelli R."/>
            <person name="Pensec F."/>
            <person name="Da Lio D."/>
            <person name="Boufleur T."/>
            <person name="Vicente I."/>
            <person name="Sarrocco S."/>
            <person name="Picot A."/>
            <person name="Baraldi E."/>
            <person name="Sukno S."/>
            <person name="Thon M."/>
            <person name="Le Floch G."/>
        </authorList>
    </citation>
    <scope>NUCLEOTIDE SEQUENCE</scope>
    <source>
        <strain evidence="2">IMI 504893</strain>
    </source>
</reference>
<gene>
    <name evidence="2" type="ORF">CLUP02_01493</name>
</gene>
<sequence length="91" mass="10183">MGCRRSAGNAQGQQGRVKRLGGDKAALSLTRRSDHHQTTNTTEQYTPERHAVAETTSCDFDAIWKFCPFGRLDRHVRWAESREDCSGCPAC</sequence>
<accession>A0A9Q8W9C4</accession>
<feature type="region of interest" description="Disordered" evidence="1">
    <location>
        <begin position="1"/>
        <end position="45"/>
    </location>
</feature>
<dbReference type="EMBL" id="CP019471">
    <property type="protein sequence ID" value="UQC74841.1"/>
    <property type="molecule type" value="Genomic_DNA"/>
</dbReference>
<evidence type="ECO:0000313" key="3">
    <source>
        <dbReference type="Proteomes" id="UP000830671"/>
    </source>
</evidence>
<proteinExistence type="predicted"/>
<dbReference type="RefSeq" id="XP_049136490.1">
    <property type="nucleotide sequence ID" value="XM_049280533.1"/>
</dbReference>